<accession>A0ABU4Y7D5</accession>
<dbReference type="SMART" id="SM00079">
    <property type="entry name" value="PBPe"/>
    <property type="match status" value="1"/>
</dbReference>
<dbReference type="Gene3D" id="3.40.190.10">
    <property type="entry name" value="Periplasmic binding protein-like II"/>
    <property type="match status" value="2"/>
</dbReference>
<dbReference type="RefSeq" id="WP_320290003.1">
    <property type="nucleotide sequence ID" value="NZ_JAVIIW010000038.1"/>
</dbReference>
<dbReference type="SMART" id="SM00062">
    <property type="entry name" value="PBPb"/>
    <property type="match status" value="1"/>
</dbReference>
<gene>
    <name evidence="8" type="ORF">RFN28_25815</name>
</gene>
<evidence type="ECO:0000313" key="9">
    <source>
        <dbReference type="Proteomes" id="UP001287059"/>
    </source>
</evidence>
<dbReference type="PANTHER" id="PTHR30085">
    <property type="entry name" value="AMINO ACID ABC TRANSPORTER PERMEASE"/>
    <property type="match status" value="1"/>
</dbReference>
<dbReference type="SUPFAM" id="SSF53850">
    <property type="entry name" value="Periplasmic binding protein-like II"/>
    <property type="match status" value="1"/>
</dbReference>
<dbReference type="InterPro" id="IPR001320">
    <property type="entry name" value="Iontro_rcpt_C"/>
</dbReference>
<evidence type="ECO:0000256" key="5">
    <source>
        <dbReference type="SAM" id="SignalP"/>
    </source>
</evidence>
<dbReference type="Pfam" id="PF00497">
    <property type="entry name" value="SBP_bac_3"/>
    <property type="match status" value="1"/>
</dbReference>
<dbReference type="EMBL" id="JAVIIW010000038">
    <property type="protein sequence ID" value="MDX8481854.1"/>
    <property type="molecule type" value="Genomic_DNA"/>
</dbReference>
<feature type="signal peptide" evidence="5">
    <location>
        <begin position="1"/>
        <end position="26"/>
    </location>
</feature>
<dbReference type="InterPro" id="IPR001638">
    <property type="entry name" value="Solute-binding_3/MltF_N"/>
</dbReference>
<sequence length="270" mass="28775">MRKINILLAGMLALIMAGSSALSAKAQQSNIYADVKSRGTLRIATVAGNPPYSSVGTDGQPTGYDVDIGKALAEALGVKPEFIIVDVPGRIAALQTNRADVTIANFTATTQRSTAVAFSRPYVVVGSVFLTQDASPVKTVEDLNNAKYKVAYARGATSEQTTAAVVPNAQKLRFDANNDGILAVQSGQADSVFMDSLQAAAVVAKEPGKYRILPGNFSYEEISIGMPTGDFDWWRIVDGWVAQFNASGENNKLFKQNFGFDNPSLKGDKP</sequence>
<evidence type="ECO:0000256" key="4">
    <source>
        <dbReference type="RuleBase" id="RU003744"/>
    </source>
</evidence>
<evidence type="ECO:0000256" key="3">
    <source>
        <dbReference type="ARBA" id="ARBA00022729"/>
    </source>
</evidence>
<proteinExistence type="inferred from homology"/>
<feature type="domain" description="Ionotropic glutamate receptor C-terminal" evidence="7">
    <location>
        <begin position="40"/>
        <end position="256"/>
    </location>
</feature>
<evidence type="ECO:0000256" key="1">
    <source>
        <dbReference type="ARBA" id="ARBA00010333"/>
    </source>
</evidence>
<evidence type="ECO:0000313" key="8">
    <source>
        <dbReference type="EMBL" id="MDX8481854.1"/>
    </source>
</evidence>
<name>A0ABU4Y7D5_9HYPH</name>
<feature type="domain" description="Solute-binding protein family 3/N-terminal" evidence="6">
    <location>
        <begin position="40"/>
        <end position="261"/>
    </location>
</feature>
<organism evidence="8 9">
    <name type="scientific">Mesorhizobium album</name>
    <dbReference type="NCBI Taxonomy" id="3072314"/>
    <lineage>
        <taxon>Bacteria</taxon>
        <taxon>Pseudomonadati</taxon>
        <taxon>Pseudomonadota</taxon>
        <taxon>Alphaproteobacteria</taxon>
        <taxon>Hyphomicrobiales</taxon>
        <taxon>Phyllobacteriaceae</taxon>
        <taxon>Mesorhizobium</taxon>
    </lineage>
</organism>
<reference evidence="8 9" key="1">
    <citation type="submission" date="2023-08" db="EMBL/GenBank/DDBJ databases">
        <title>Implementing the SeqCode for naming new Mesorhizobium species isolated from Vachellia karroo root nodules.</title>
        <authorList>
            <person name="Van Lill M."/>
        </authorList>
    </citation>
    <scope>NUCLEOTIDE SEQUENCE [LARGE SCALE GENOMIC DNA]</scope>
    <source>
        <strain evidence="8 9">VK24D</strain>
    </source>
</reference>
<dbReference type="PROSITE" id="PS01039">
    <property type="entry name" value="SBP_BACTERIAL_3"/>
    <property type="match status" value="1"/>
</dbReference>
<keyword evidence="2" id="KW-0813">Transport</keyword>
<dbReference type="PANTHER" id="PTHR30085:SF6">
    <property type="entry name" value="ABC TRANSPORTER GLUTAMINE-BINDING PROTEIN GLNH"/>
    <property type="match status" value="1"/>
</dbReference>
<evidence type="ECO:0000256" key="2">
    <source>
        <dbReference type="ARBA" id="ARBA00022448"/>
    </source>
</evidence>
<protein>
    <submittedName>
        <fullName evidence="8">Transporter substrate-binding domain-containing protein</fullName>
    </submittedName>
</protein>
<comment type="caution">
    <text evidence="8">The sequence shown here is derived from an EMBL/GenBank/DDBJ whole genome shotgun (WGS) entry which is preliminary data.</text>
</comment>
<dbReference type="Proteomes" id="UP001287059">
    <property type="component" value="Unassembled WGS sequence"/>
</dbReference>
<keyword evidence="9" id="KW-1185">Reference proteome</keyword>
<comment type="similarity">
    <text evidence="1 4">Belongs to the bacterial solute-binding protein 3 family.</text>
</comment>
<evidence type="ECO:0000259" key="7">
    <source>
        <dbReference type="SMART" id="SM00079"/>
    </source>
</evidence>
<feature type="chain" id="PRO_5047062061" evidence="5">
    <location>
        <begin position="27"/>
        <end position="270"/>
    </location>
</feature>
<dbReference type="InterPro" id="IPR051455">
    <property type="entry name" value="Bact_solute-bind_prot3"/>
</dbReference>
<evidence type="ECO:0000259" key="6">
    <source>
        <dbReference type="SMART" id="SM00062"/>
    </source>
</evidence>
<keyword evidence="3 5" id="KW-0732">Signal</keyword>
<dbReference type="InterPro" id="IPR018313">
    <property type="entry name" value="SBP_3_CS"/>
</dbReference>